<feature type="transmembrane region" description="Helical" evidence="1">
    <location>
        <begin position="124"/>
        <end position="145"/>
    </location>
</feature>
<reference evidence="2" key="1">
    <citation type="submission" date="2022-08" db="EMBL/GenBank/DDBJ databases">
        <title>Novel sulfate-reducing endosymbionts in the free-living metamonad Anaeramoeba.</title>
        <authorList>
            <person name="Jerlstrom-Hultqvist J."/>
            <person name="Cepicka I."/>
            <person name="Gallot-Lavallee L."/>
            <person name="Salas-Leiva D."/>
            <person name="Curtis B.A."/>
            <person name="Zahonova K."/>
            <person name="Pipaliya S."/>
            <person name="Dacks J."/>
            <person name="Roger A.J."/>
        </authorList>
    </citation>
    <scope>NUCLEOTIDE SEQUENCE</scope>
    <source>
        <strain evidence="2">Schooner1</strain>
    </source>
</reference>
<evidence type="ECO:0000256" key="1">
    <source>
        <dbReference type="SAM" id="Phobius"/>
    </source>
</evidence>
<keyword evidence="3" id="KW-1185">Reference proteome</keyword>
<sequence>MAFENMNPRFRILIGFVLTAILALLGSTLNYWMYGTVVVKSDDETAKPVTDLEANLGTLNMIVRGDFEAEDINFSEKLSRMDEETDEKFHDDWNKLYSVVTVVNVAIGVGFLFMLIASLIPPPLYYVLGLVPIICFGGAPLYFYLQKPDLDDMLFNDEKSAYTLYESDGSVNTQQIMFVSYSVYLMGAAFLAAIAGYLNGRQVWKKEKRENEAYV</sequence>
<protein>
    <submittedName>
        <fullName evidence="2">Uncharacterized protein</fullName>
    </submittedName>
</protein>
<proteinExistence type="predicted"/>
<feature type="transmembrane region" description="Helical" evidence="1">
    <location>
        <begin position="12"/>
        <end position="34"/>
    </location>
</feature>
<keyword evidence="1" id="KW-0472">Membrane</keyword>
<name>A0ABQ8XUU9_9EUKA</name>
<dbReference type="Proteomes" id="UP001150062">
    <property type="component" value="Unassembled WGS sequence"/>
</dbReference>
<keyword evidence="1" id="KW-1133">Transmembrane helix</keyword>
<dbReference type="EMBL" id="JAOAOG010000264">
    <property type="protein sequence ID" value="KAJ6235154.1"/>
    <property type="molecule type" value="Genomic_DNA"/>
</dbReference>
<feature type="transmembrane region" description="Helical" evidence="1">
    <location>
        <begin position="96"/>
        <end position="117"/>
    </location>
</feature>
<comment type="caution">
    <text evidence="2">The sequence shown here is derived from an EMBL/GenBank/DDBJ whole genome shotgun (WGS) entry which is preliminary data.</text>
</comment>
<keyword evidence="1" id="KW-0812">Transmembrane</keyword>
<feature type="transmembrane region" description="Helical" evidence="1">
    <location>
        <begin position="176"/>
        <end position="198"/>
    </location>
</feature>
<organism evidence="2 3">
    <name type="scientific">Anaeramoeba flamelloides</name>
    <dbReference type="NCBI Taxonomy" id="1746091"/>
    <lineage>
        <taxon>Eukaryota</taxon>
        <taxon>Metamonada</taxon>
        <taxon>Anaeramoebidae</taxon>
        <taxon>Anaeramoeba</taxon>
    </lineage>
</organism>
<accession>A0ABQ8XUU9</accession>
<evidence type="ECO:0000313" key="3">
    <source>
        <dbReference type="Proteomes" id="UP001150062"/>
    </source>
</evidence>
<evidence type="ECO:0000313" key="2">
    <source>
        <dbReference type="EMBL" id="KAJ6235154.1"/>
    </source>
</evidence>
<gene>
    <name evidence="2" type="ORF">M0813_03838</name>
</gene>